<dbReference type="GO" id="GO:0005524">
    <property type="term" value="F:ATP binding"/>
    <property type="evidence" value="ECO:0007669"/>
    <property type="project" value="UniProtKB-KW"/>
</dbReference>
<dbReference type="CDD" id="cd18008">
    <property type="entry name" value="DEXDc_SHPRH-like"/>
    <property type="match status" value="1"/>
</dbReference>
<keyword evidence="8" id="KW-1185">Reference proteome</keyword>
<keyword evidence="1" id="KW-0547">Nucleotide-binding</keyword>
<evidence type="ECO:0000256" key="4">
    <source>
        <dbReference type="SAM" id="MobiDB-lite"/>
    </source>
</evidence>
<dbReference type="InterPro" id="IPR049730">
    <property type="entry name" value="SNF2/RAD54-like_C"/>
</dbReference>
<keyword evidence="3" id="KW-0067">ATP-binding</keyword>
<evidence type="ECO:0000256" key="1">
    <source>
        <dbReference type="ARBA" id="ARBA00022741"/>
    </source>
</evidence>
<evidence type="ECO:0000313" key="8">
    <source>
        <dbReference type="Proteomes" id="UP001303160"/>
    </source>
</evidence>
<dbReference type="InterPro" id="IPR027417">
    <property type="entry name" value="P-loop_NTPase"/>
</dbReference>
<dbReference type="SMART" id="SM00490">
    <property type="entry name" value="HELICc"/>
    <property type="match status" value="1"/>
</dbReference>
<dbReference type="EMBL" id="MU864008">
    <property type="protein sequence ID" value="KAK4195590.1"/>
    <property type="molecule type" value="Genomic_DNA"/>
</dbReference>
<dbReference type="InterPro" id="IPR001650">
    <property type="entry name" value="Helicase_C-like"/>
</dbReference>
<proteinExistence type="predicted"/>
<dbReference type="InterPro" id="IPR014001">
    <property type="entry name" value="Helicase_ATP-bd"/>
</dbReference>
<dbReference type="Pfam" id="PF00271">
    <property type="entry name" value="Helicase_C"/>
    <property type="match status" value="1"/>
</dbReference>
<comment type="caution">
    <text evidence="7">The sequence shown here is derived from an EMBL/GenBank/DDBJ whole genome shotgun (WGS) entry which is preliminary data.</text>
</comment>
<dbReference type="Gene3D" id="3.40.50.10810">
    <property type="entry name" value="Tandem AAA-ATPase domain"/>
    <property type="match status" value="1"/>
</dbReference>
<feature type="domain" description="Helicase ATP-binding" evidence="5">
    <location>
        <begin position="296"/>
        <end position="474"/>
    </location>
</feature>
<dbReference type="InterPro" id="IPR000330">
    <property type="entry name" value="SNF2_N"/>
</dbReference>
<organism evidence="7 8">
    <name type="scientific">Triangularia verruculosa</name>
    <dbReference type="NCBI Taxonomy" id="2587418"/>
    <lineage>
        <taxon>Eukaryota</taxon>
        <taxon>Fungi</taxon>
        <taxon>Dikarya</taxon>
        <taxon>Ascomycota</taxon>
        <taxon>Pezizomycotina</taxon>
        <taxon>Sordariomycetes</taxon>
        <taxon>Sordariomycetidae</taxon>
        <taxon>Sordariales</taxon>
        <taxon>Podosporaceae</taxon>
        <taxon>Triangularia</taxon>
    </lineage>
</organism>
<accession>A0AAN6XA13</accession>
<dbReference type="PROSITE" id="PS51192">
    <property type="entry name" value="HELICASE_ATP_BIND_1"/>
    <property type="match status" value="1"/>
</dbReference>
<dbReference type="InterPro" id="IPR038718">
    <property type="entry name" value="SNF2-like_sf"/>
</dbReference>
<gene>
    <name evidence="7" type="ORF">QBC40DRAFT_19071</name>
</gene>
<dbReference type="SUPFAM" id="SSF52540">
    <property type="entry name" value="P-loop containing nucleoside triphosphate hydrolases"/>
    <property type="match status" value="2"/>
</dbReference>
<dbReference type="GO" id="GO:0008094">
    <property type="term" value="F:ATP-dependent activity, acting on DNA"/>
    <property type="evidence" value="ECO:0007669"/>
    <property type="project" value="TreeGrafter"/>
</dbReference>
<keyword evidence="2" id="KW-0378">Hydrolase</keyword>
<dbReference type="GO" id="GO:0016787">
    <property type="term" value="F:hydrolase activity"/>
    <property type="evidence" value="ECO:0007669"/>
    <property type="project" value="UniProtKB-KW"/>
</dbReference>
<evidence type="ECO:0000259" key="6">
    <source>
        <dbReference type="PROSITE" id="PS51194"/>
    </source>
</evidence>
<dbReference type="SMART" id="SM00487">
    <property type="entry name" value="DEXDc"/>
    <property type="match status" value="1"/>
</dbReference>
<sequence length="890" mass="98897">MEDAQLLCSFSMPESSTTSSPQTHDGANEMELDEEDLVCFGMLCDIKAQFYRTRGPGLIRHITDALTDHPEEWVPLDLSLEETFCGISTLAHHLIAVLNKRSSNALAKLHEVADDMKYLTYTKRTQLQEGLNTLQNSTKNVQFGLDIMVIGPQSEGEEVARGLSRDSLYLQEPYFMLEQYPYCNPQHLDIGHYEQQLPPHAPYCLDSDVRGTDADAELSHLELILAAIDNLPQSHRLDQAQVDARIHTTLLEHQSKATSFIIARENRDDTKFFSLWESVDGGNSPIYRHNITGSKSPAPDDIPGGILADEMGLGKTLSMISAIVTTQSCAERYVRSNPSGTGIVFTPSTLVIVPSSLLLEGWVEEIEKHVKHGVLTHYKYHGPDRRLDPSNLPSVVISTYGTVTTELSRANSILRQIHWYRIVLDEAHIIRNWSTKQFRAMNSLSAHIRWCMSGTPVQNGVSDIGSLVRFLRLPVLADAPNFRKHILDKTKLATTASSRNDFTNLRLLLSSICLRRSTSVLNLPGVKYECRRPEFSTHEKEAHIKLILACKKAIDRSVLGDSDKTMKLRKGPALDSSNGVLESLLRLRLFCDQGLALGLPKGGLPSTLDEALSFLQQRGVSRCGDCGGDVDTALPDGSGAGCGIHLTNCQQLVCPECLPKFEDELLRTRSLTSTGGTCPLCGEHDNGDNLLPGQRPAEPNSEVANISCPSKLEALMEDLCKTAPQEKSIVFSFWMKSLDLVENLLKKHQIPFRRVDGSRSKSDRKASLHDFRTKEVSVLLMTFGTGSMGLNDLNVARRVHILEPQWNPSVENQAIGRVSRYGQTREVTVVRYVMKKSIEEAVEGRQFLKLKLALGGGLHEGKETNVKGQQASQARRITSDLQEFLTQLML</sequence>
<evidence type="ECO:0000256" key="3">
    <source>
        <dbReference type="ARBA" id="ARBA00022840"/>
    </source>
</evidence>
<dbReference type="PROSITE" id="PS51194">
    <property type="entry name" value="HELICASE_CTER"/>
    <property type="match status" value="1"/>
</dbReference>
<dbReference type="CDD" id="cd18793">
    <property type="entry name" value="SF2_C_SNF"/>
    <property type="match status" value="1"/>
</dbReference>
<protein>
    <submittedName>
        <fullName evidence="7">SNF2 family N-terminal domain-containing protein</fullName>
    </submittedName>
</protein>
<feature type="region of interest" description="Disordered" evidence="4">
    <location>
        <begin position="8"/>
        <end position="27"/>
    </location>
</feature>
<dbReference type="Pfam" id="PF00176">
    <property type="entry name" value="SNF2-rel_dom"/>
    <property type="match status" value="1"/>
</dbReference>
<dbReference type="GO" id="GO:0006281">
    <property type="term" value="P:DNA repair"/>
    <property type="evidence" value="ECO:0007669"/>
    <property type="project" value="TreeGrafter"/>
</dbReference>
<dbReference type="InterPro" id="IPR050628">
    <property type="entry name" value="SNF2_RAD54_helicase_TF"/>
</dbReference>
<feature type="domain" description="Helicase C-terminal" evidence="6">
    <location>
        <begin position="711"/>
        <end position="870"/>
    </location>
</feature>
<evidence type="ECO:0000259" key="5">
    <source>
        <dbReference type="PROSITE" id="PS51192"/>
    </source>
</evidence>
<evidence type="ECO:0000313" key="7">
    <source>
        <dbReference type="EMBL" id="KAK4195590.1"/>
    </source>
</evidence>
<dbReference type="AlphaFoldDB" id="A0AAN6XA13"/>
<dbReference type="Proteomes" id="UP001303160">
    <property type="component" value="Unassembled WGS sequence"/>
</dbReference>
<dbReference type="Gene3D" id="3.40.50.300">
    <property type="entry name" value="P-loop containing nucleotide triphosphate hydrolases"/>
    <property type="match status" value="1"/>
</dbReference>
<reference evidence="7" key="1">
    <citation type="journal article" date="2023" name="Mol. Phylogenet. Evol.">
        <title>Genome-scale phylogeny and comparative genomics of the fungal order Sordariales.</title>
        <authorList>
            <person name="Hensen N."/>
            <person name="Bonometti L."/>
            <person name="Westerberg I."/>
            <person name="Brannstrom I.O."/>
            <person name="Guillou S."/>
            <person name="Cros-Aarteil S."/>
            <person name="Calhoun S."/>
            <person name="Haridas S."/>
            <person name="Kuo A."/>
            <person name="Mondo S."/>
            <person name="Pangilinan J."/>
            <person name="Riley R."/>
            <person name="LaButti K."/>
            <person name="Andreopoulos B."/>
            <person name="Lipzen A."/>
            <person name="Chen C."/>
            <person name="Yan M."/>
            <person name="Daum C."/>
            <person name="Ng V."/>
            <person name="Clum A."/>
            <person name="Steindorff A."/>
            <person name="Ohm R.A."/>
            <person name="Martin F."/>
            <person name="Silar P."/>
            <person name="Natvig D.O."/>
            <person name="Lalanne C."/>
            <person name="Gautier V."/>
            <person name="Ament-Velasquez S.L."/>
            <person name="Kruys A."/>
            <person name="Hutchinson M.I."/>
            <person name="Powell A.J."/>
            <person name="Barry K."/>
            <person name="Miller A.N."/>
            <person name="Grigoriev I.V."/>
            <person name="Debuchy R."/>
            <person name="Gladieux P."/>
            <person name="Hiltunen Thoren M."/>
            <person name="Johannesson H."/>
        </authorList>
    </citation>
    <scope>NUCLEOTIDE SEQUENCE</scope>
    <source>
        <strain evidence="7">CBS 315.58</strain>
    </source>
</reference>
<reference evidence="7" key="2">
    <citation type="submission" date="2023-05" db="EMBL/GenBank/DDBJ databases">
        <authorList>
            <consortium name="Lawrence Berkeley National Laboratory"/>
            <person name="Steindorff A."/>
            <person name="Hensen N."/>
            <person name="Bonometti L."/>
            <person name="Westerberg I."/>
            <person name="Brannstrom I.O."/>
            <person name="Guillou S."/>
            <person name="Cros-Aarteil S."/>
            <person name="Calhoun S."/>
            <person name="Haridas S."/>
            <person name="Kuo A."/>
            <person name="Mondo S."/>
            <person name="Pangilinan J."/>
            <person name="Riley R."/>
            <person name="Labutti K."/>
            <person name="Andreopoulos B."/>
            <person name="Lipzen A."/>
            <person name="Chen C."/>
            <person name="Yanf M."/>
            <person name="Daum C."/>
            <person name="Ng V."/>
            <person name="Clum A."/>
            <person name="Ohm R."/>
            <person name="Martin F."/>
            <person name="Silar P."/>
            <person name="Natvig D."/>
            <person name="Lalanne C."/>
            <person name="Gautier V."/>
            <person name="Ament-Velasquez S.L."/>
            <person name="Kruys A."/>
            <person name="Hutchinson M.I."/>
            <person name="Powell A.J."/>
            <person name="Barry K."/>
            <person name="Miller A.N."/>
            <person name="Grigoriev I.V."/>
            <person name="Debuchy R."/>
            <person name="Gladieux P."/>
            <person name="Thoren M.H."/>
            <person name="Johannesson H."/>
        </authorList>
    </citation>
    <scope>NUCLEOTIDE SEQUENCE</scope>
    <source>
        <strain evidence="7">CBS 315.58</strain>
    </source>
</reference>
<evidence type="ECO:0000256" key="2">
    <source>
        <dbReference type="ARBA" id="ARBA00022801"/>
    </source>
</evidence>
<dbReference type="PANTHER" id="PTHR45626:SF52">
    <property type="entry name" value="SINGLE-STRANDED DNA-DEPENDENT ATPASE (EUROFUNG)"/>
    <property type="match status" value="1"/>
</dbReference>
<dbReference type="GO" id="GO:0005634">
    <property type="term" value="C:nucleus"/>
    <property type="evidence" value="ECO:0007669"/>
    <property type="project" value="TreeGrafter"/>
</dbReference>
<name>A0AAN6XA13_9PEZI</name>
<feature type="compositionally biased region" description="Low complexity" evidence="4">
    <location>
        <begin position="9"/>
        <end position="21"/>
    </location>
</feature>
<dbReference type="PANTHER" id="PTHR45626">
    <property type="entry name" value="TRANSCRIPTION TERMINATION FACTOR 2-RELATED"/>
    <property type="match status" value="1"/>
</dbReference>